<comment type="caution">
    <text evidence="2">The sequence shown here is derived from an EMBL/GenBank/DDBJ whole genome shotgun (WGS) entry which is preliminary data.</text>
</comment>
<keyword evidence="1" id="KW-0732">Signal</keyword>
<name>A0A024GU36_9STRA</name>
<proteinExistence type="predicted"/>
<feature type="signal peptide" evidence="1">
    <location>
        <begin position="1"/>
        <end position="33"/>
    </location>
</feature>
<feature type="chain" id="PRO_5001532652" evidence="1">
    <location>
        <begin position="34"/>
        <end position="235"/>
    </location>
</feature>
<protein>
    <submittedName>
        <fullName evidence="2">Uncharacterized protein</fullName>
    </submittedName>
</protein>
<dbReference type="AlphaFoldDB" id="A0A024GU36"/>
<evidence type="ECO:0000313" key="3">
    <source>
        <dbReference type="Proteomes" id="UP000053237"/>
    </source>
</evidence>
<accession>A0A024GU36</accession>
<dbReference type="Proteomes" id="UP000053237">
    <property type="component" value="Unassembled WGS sequence"/>
</dbReference>
<gene>
    <name evidence="2" type="ORF">BN9_118860</name>
</gene>
<organism evidence="2 3">
    <name type="scientific">Albugo candida</name>
    <dbReference type="NCBI Taxonomy" id="65357"/>
    <lineage>
        <taxon>Eukaryota</taxon>
        <taxon>Sar</taxon>
        <taxon>Stramenopiles</taxon>
        <taxon>Oomycota</taxon>
        <taxon>Peronosporomycetes</taxon>
        <taxon>Albuginales</taxon>
        <taxon>Albuginaceae</taxon>
        <taxon>Albugo</taxon>
    </lineage>
</organism>
<sequence>MNANYGIGKTFISRWTLGFLVILLQAAAHSTEAVEISDTHLRRHNDANANTGEQALGDFAQREIYASWRPNGQNAQDSRMEKLEPIGKLNGDEAIVVFYDRFKVDEEKRKYVATNTNLSTLSGTLMNPTPTRTLVNFDIRTSSHCVVSICGQKRTWYLKFQEECFDVRMAPKGSENIVRGLSAAFSSTKPVADKLYLKFDATNYIDGSPCLYDVFGGEKMIQDDHIDLNNEIALT</sequence>
<dbReference type="OrthoDB" id="164967at2759"/>
<evidence type="ECO:0000313" key="2">
    <source>
        <dbReference type="EMBL" id="CCI50251.1"/>
    </source>
</evidence>
<reference evidence="2 3" key="1">
    <citation type="submission" date="2012-05" db="EMBL/GenBank/DDBJ databases">
        <title>Recombination and specialization in a pathogen metapopulation.</title>
        <authorList>
            <person name="Gardiner A."/>
            <person name="Kemen E."/>
            <person name="Schultz-Larsen T."/>
            <person name="MacLean D."/>
            <person name="Van Oosterhout C."/>
            <person name="Jones J.D.G."/>
        </authorList>
    </citation>
    <scope>NUCLEOTIDE SEQUENCE [LARGE SCALE GENOMIC DNA]</scope>
    <source>
        <strain evidence="2 3">Ac Nc2</strain>
    </source>
</reference>
<evidence type="ECO:0000256" key="1">
    <source>
        <dbReference type="SAM" id="SignalP"/>
    </source>
</evidence>
<keyword evidence="3" id="KW-1185">Reference proteome</keyword>
<dbReference type="InParanoid" id="A0A024GU36"/>
<dbReference type="EMBL" id="CAIX01000434">
    <property type="protein sequence ID" value="CCI50251.1"/>
    <property type="molecule type" value="Genomic_DNA"/>
</dbReference>